<comment type="activity regulation">
    <text evidence="12">Na(+) is not transported, but it plays an essential structural role and its presence is essential for fluoride channel function.</text>
</comment>
<feature type="transmembrane region" description="Helical" evidence="12">
    <location>
        <begin position="33"/>
        <end position="54"/>
    </location>
</feature>
<evidence type="ECO:0000256" key="10">
    <source>
        <dbReference type="ARBA" id="ARBA00035120"/>
    </source>
</evidence>
<organism evidence="13 14">
    <name type="scientific">Muribacter muris</name>
    <dbReference type="NCBI Taxonomy" id="67855"/>
    <lineage>
        <taxon>Bacteria</taxon>
        <taxon>Pseudomonadati</taxon>
        <taxon>Pseudomonadota</taxon>
        <taxon>Gammaproteobacteria</taxon>
        <taxon>Pasteurellales</taxon>
        <taxon>Pasteurellaceae</taxon>
        <taxon>Muribacter</taxon>
    </lineage>
</organism>
<comment type="function">
    <text evidence="12">Fluoride-specific ion channel. Important for reducing fluoride concentration in the cell, thus reducing its toxicity.</text>
</comment>
<keyword evidence="7 12" id="KW-0406">Ion transport</keyword>
<gene>
    <name evidence="12" type="primary">fluC</name>
    <name evidence="12" type="synonym">crcB</name>
    <name evidence="13" type="ORF">RO21_04065</name>
</gene>
<evidence type="ECO:0000256" key="4">
    <source>
        <dbReference type="ARBA" id="ARBA00022692"/>
    </source>
</evidence>
<comment type="similarity">
    <text evidence="10 12">Belongs to the fluoride channel Fluc/FEX (TC 1.A.43) family.</text>
</comment>
<dbReference type="GO" id="GO:0062054">
    <property type="term" value="F:fluoride channel activity"/>
    <property type="evidence" value="ECO:0007669"/>
    <property type="project" value="UniProtKB-UniRule"/>
</dbReference>
<evidence type="ECO:0000256" key="2">
    <source>
        <dbReference type="ARBA" id="ARBA00022475"/>
    </source>
</evidence>
<keyword evidence="14" id="KW-1185">Reference proteome</keyword>
<feature type="binding site" evidence="12">
    <location>
        <position position="72"/>
    </location>
    <ligand>
        <name>Na(+)</name>
        <dbReference type="ChEBI" id="CHEBI:29101"/>
        <note>structural</note>
    </ligand>
</feature>
<feature type="binding site" evidence="12">
    <location>
        <position position="69"/>
    </location>
    <ligand>
        <name>Na(+)</name>
        <dbReference type="ChEBI" id="CHEBI:29101"/>
        <note>structural</note>
    </ligand>
</feature>
<comment type="catalytic activity">
    <reaction evidence="11">
        <text>fluoride(in) = fluoride(out)</text>
        <dbReference type="Rhea" id="RHEA:76159"/>
        <dbReference type="ChEBI" id="CHEBI:17051"/>
    </reaction>
    <physiologicalReaction direction="left-to-right" evidence="11">
        <dbReference type="Rhea" id="RHEA:76160"/>
    </physiologicalReaction>
</comment>
<dbReference type="PANTHER" id="PTHR28259">
    <property type="entry name" value="FLUORIDE EXPORT PROTEIN 1-RELATED"/>
    <property type="match status" value="1"/>
</dbReference>
<keyword evidence="8 12" id="KW-0472">Membrane</keyword>
<feature type="transmembrane region" description="Helical" evidence="12">
    <location>
        <begin position="91"/>
        <end position="115"/>
    </location>
</feature>
<dbReference type="InterPro" id="IPR003691">
    <property type="entry name" value="FluC"/>
</dbReference>
<keyword evidence="12" id="KW-0479">Metal-binding</keyword>
<keyword evidence="5 12" id="KW-1133">Transmembrane helix</keyword>
<sequence>MAHIIFIATGAALGALARWQLGLWLNPLSQAVSFGTLLANWLGCLLIGIALGLHLQDSAKVFFITGFLGSFTTFSAFSAEVVQSLLTQKWLAAMGIVCLHLLGGLAATLLGFWLVSYFTSGRFG</sequence>
<evidence type="ECO:0000256" key="6">
    <source>
        <dbReference type="ARBA" id="ARBA00023053"/>
    </source>
</evidence>
<dbReference type="PATRIC" id="fig|67855.3.peg.670"/>
<dbReference type="Proteomes" id="UP000036270">
    <property type="component" value="Unassembled WGS sequence"/>
</dbReference>
<dbReference type="Pfam" id="PF02537">
    <property type="entry name" value="CRCB"/>
    <property type="match status" value="1"/>
</dbReference>
<dbReference type="RefSeq" id="WP_047976514.1">
    <property type="nucleotide sequence ID" value="NZ_JWIZ01000022.1"/>
</dbReference>
<evidence type="ECO:0000256" key="3">
    <source>
        <dbReference type="ARBA" id="ARBA00022519"/>
    </source>
</evidence>
<dbReference type="STRING" id="67855.RO21_04065"/>
<keyword evidence="9 12" id="KW-0407">Ion channel</keyword>
<keyword evidence="4 12" id="KW-0812">Transmembrane</keyword>
<comment type="caution">
    <text evidence="13">The sequence shown here is derived from an EMBL/GenBank/DDBJ whole genome shotgun (WGS) entry which is preliminary data.</text>
</comment>
<dbReference type="PANTHER" id="PTHR28259:SF1">
    <property type="entry name" value="FLUORIDE EXPORT PROTEIN 1-RELATED"/>
    <property type="match status" value="1"/>
</dbReference>
<protein>
    <recommendedName>
        <fullName evidence="12">Fluoride-specific ion channel FluC</fullName>
    </recommendedName>
</protein>
<evidence type="ECO:0000256" key="1">
    <source>
        <dbReference type="ARBA" id="ARBA00004651"/>
    </source>
</evidence>
<dbReference type="EMBL" id="JWIZ01000022">
    <property type="protein sequence ID" value="KMK51888.1"/>
    <property type="molecule type" value="Genomic_DNA"/>
</dbReference>
<keyword evidence="6 12" id="KW-0915">Sodium</keyword>
<evidence type="ECO:0000256" key="5">
    <source>
        <dbReference type="ARBA" id="ARBA00022989"/>
    </source>
</evidence>
<evidence type="ECO:0000256" key="11">
    <source>
        <dbReference type="ARBA" id="ARBA00035585"/>
    </source>
</evidence>
<keyword evidence="3" id="KW-0997">Cell inner membrane</keyword>
<name>A0A0J5P677_9PAST</name>
<accession>A0A0J5P677</accession>
<reference evidence="13 14" key="1">
    <citation type="submission" date="2014-12" db="EMBL/GenBank/DDBJ databases">
        <title>Reclassification of Actinobacillus muris as Muribacter muris.</title>
        <authorList>
            <person name="Christensen H."/>
            <person name="Nicklas W."/>
            <person name="Bisgaard M."/>
        </authorList>
    </citation>
    <scope>NUCLEOTIDE SEQUENCE [LARGE SCALE GENOMIC DNA]</scope>
    <source>
        <strain evidence="13 14">Ackerman80-443D</strain>
    </source>
</reference>
<proteinExistence type="inferred from homology"/>
<feature type="transmembrane region" description="Helical" evidence="12">
    <location>
        <begin position="61"/>
        <end position="79"/>
    </location>
</feature>
<evidence type="ECO:0000313" key="13">
    <source>
        <dbReference type="EMBL" id="KMK51888.1"/>
    </source>
</evidence>
<evidence type="ECO:0000256" key="9">
    <source>
        <dbReference type="ARBA" id="ARBA00023303"/>
    </source>
</evidence>
<keyword evidence="12" id="KW-0813">Transport</keyword>
<dbReference type="GO" id="GO:0046872">
    <property type="term" value="F:metal ion binding"/>
    <property type="evidence" value="ECO:0007669"/>
    <property type="project" value="UniProtKB-KW"/>
</dbReference>
<evidence type="ECO:0000313" key="14">
    <source>
        <dbReference type="Proteomes" id="UP000036270"/>
    </source>
</evidence>
<dbReference type="GO" id="GO:0005886">
    <property type="term" value="C:plasma membrane"/>
    <property type="evidence" value="ECO:0007669"/>
    <property type="project" value="UniProtKB-SubCell"/>
</dbReference>
<keyword evidence="2 12" id="KW-1003">Cell membrane</keyword>
<evidence type="ECO:0000256" key="12">
    <source>
        <dbReference type="HAMAP-Rule" id="MF_00454"/>
    </source>
</evidence>
<dbReference type="HAMAP" id="MF_00454">
    <property type="entry name" value="FluC"/>
    <property type="match status" value="1"/>
</dbReference>
<dbReference type="GO" id="GO:0140114">
    <property type="term" value="P:cellular detoxification of fluoride"/>
    <property type="evidence" value="ECO:0007669"/>
    <property type="project" value="UniProtKB-UniRule"/>
</dbReference>
<dbReference type="AlphaFoldDB" id="A0A0J5P677"/>
<evidence type="ECO:0000256" key="7">
    <source>
        <dbReference type="ARBA" id="ARBA00023065"/>
    </source>
</evidence>
<comment type="subcellular location">
    <subcellularLocation>
        <location evidence="1 12">Cell membrane</location>
        <topology evidence="1 12">Multi-pass membrane protein</topology>
    </subcellularLocation>
</comment>
<evidence type="ECO:0000256" key="8">
    <source>
        <dbReference type="ARBA" id="ARBA00023136"/>
    </source>
</evidence>